<feature type="domain" description="ISXO2-like transposase" evidence="1">
    <location>
        <begin position="48"/>
        <end position="186"/>
    </location>
</feature>
<dbReference type="InterPro" id="IPR053164">
    <property type="entry name" value="IS1016-like_transposase"/>
</dbReference>
<dbReference type="Pfam" id="PF12762">
    <property type="entry name" value="DDE_Tnp_IS1595"/>
    <property type="match status" value="1"/>
</dbReference>
<dbReference type="PANTHER" id="PTHR47163">
    <property type="entry name" value="DDE_TNP_IS1595 DOMAIN-CONTAINING PROTEIN"/>
    <property type="match status" value="1"/>
</dbReference>
<dbReference type="Proteomes" id="UP000190322">
    <property type="component" value="Unassembled WGS sequence"/>
</dbReference>
<comment type="caution">
    <text evidence="2">The sequence shown here is derived from an EMBL/GenBank/DDBJ whole genome shotgun (WGS) entry which is preliminary data.</text>
</comment>
<dbReference type="AlphaFoldDB" id="A0A1S9ZFX1"/>
<protein>
    <submittedName>
        <fullName evidence="2">DDE transposase</fullName>
    </submittedName>
</protein>
<proteinExistence type="predicted"/>
<accession>A0A1S9ZFX1</accession>
<dbReference type="EMBL" id="MUXT01000014">
    <property type="protein sequence ID" value="OOR82247.1"/>
    <property type="molecule type" value="Genomic_DNA"/>
</dbReference>
<evidence type="ECO:0000259" key="1">
    <source>
        <dbReference type="SMART" id="SM01126"/>
    </source>
</evidence>
<reference evidence="2 3" key="1">
    <citation type="submission" date="2017-02" db="EMBL/GenBank/DDBJ databases">
        <title>Draft genome sequence of Moraxella canis CCUG 8415A type strain.</title>
        <authorList>
            <person name="Engstrom-Jakobsson H."/>
            <person name="Salva-Serra F."/>
            <person name="Thorell K."/>
            <person name="Gonzales-Siles L."/>
            <person name="Karlsson R."/>
            <person name="Boulund F."/>
            <person name="Engstrand L."/>
            <person name="Moore E."/>
        </authorList>
    </citation>
    <scope>NUCLEOTIDE SEQUENCE [LARGE SCALE GENOMIC DNA]</scope>
    <source>
        <strain evidence="2 3">CCUG 8415A</strain>
    </source>
</reference>
<organism evidence="2 3">
    <name type="scientific">Moraxella canis</name>
    <dbReference type="NCBI Taxonomy" id="90239"/>
    <lineage>
        <taxon>Bacteria</taxon>
        <taxon>Pseudomonadati</taxon>
        <taxon>Pseudomonadota</taxon>
        <taxon>Gammaproteobacteria</taxon>
        <taxon>Moraxellales</taxon>
        <taxon>Moraxellaceae</taxon>
        <taxon>Moraxella</taxon>
    </lineage>
</organism>
<dbReference type="PANTHER" id="PTHR47163:SF2">
    <property type="entry name" value="SI:DKEY-17M8.2"/>
    <property type="match status" value="1"/>
</dbReference>
<gene>
    <name evidence="2" type="ORF">B0180_09770</name>
</gene>
<dbReference type="NCBIfam" id="NF033547">
    <property type="entry name" value="transpos_IS1595"/>
    <property type="match status" value="1"/>
</dbReference>
<evidence type="ECO:0000313" key="2">
    <source>
        <dbReference type="EMBL" id="OOR82247.1"/>
    </source>
</evidence>
<dbReference type="InterPro" id="IPR024445">
    <property type="entry name" value="Tnp_ISXO2-like"/>
</dbReference>
<sequence>MLEFFFVLEVTARSAADLLGIQHNAAALFYHKIRLVMEYHLNLKAKELFDGEIKLDESYFGGIGKGKRGRRAGGKTAVFGLLKRNGKVFVVVVKDTKTNTLMPIITSKIKPDSIVYTDSYRSDNALDVSDFKHVRINHSKEFAKDHNHINGIENFWSQAKRVLRKYNGIDKKHFHLFIKECECRFNYGTPSNQLKVLRRWCGI</sequence>
<dbReference type="SMART" id="SM01126">
    <property type="entry name" value="DDE_Tnp_IS1595"/>
    <property type="match status" value="1"/>
</dbReference>
<evidence type="ECO:0000313" key="3">
    <source>
        <dbReference type="Proteomes" id="UP000190322"/>
    </source>
</evidence>
<name>A0A1S9ZFX1_9GAMM</name>